<dbReference type="GO" id="GO:0008483">
    <property type="term" value="F:transaminase activity"/>
    <property type="evidence" value="ECO:0007669"/>
    <property type="project" value="UniProtKB-KW"/>
</dbReference>
<organism evidence="2 3">
    <name type="scientific">Mesorhizobium huakuii</name>
    <dbReference type="NCBI Taxonomy" id="28104"/>
    <lineage>
        <taxon>Bacteria</taxon>
        <taxon>Pseudomonadati</taxon>
        <taxon>Pseudomonadota</taxon>
        <taxon>Alphaproteobacteria</taxon>
        <taxon>Hyphomicrobiales</taxon>
        <taxon>Phyllobacteriaceae</taxon>
        <taxon>Mesorhizobium</taxon>
    </lineage>
</organism>
<evidence type="ECO:0000313" key="2">
    <source>
        <dbReference type="EMBL" id="WQB97077.1"/>
    </source>
</evidence>
<keyword evidence="2" id="KW-0032">Aminotransferase</keyword>
<dbReference type="Gene3D" id="3.40.640.10">
    <property type="entry name" value="Type I PLP-dependent aspartate aminotransferase-like (Major domain)"/>
    <property type="match status" value="1"/>
</dbReference>
<dbReference type="EMBL" id="CP139858">
    <property type="protein sequence ID" value="WQB97077.1"/>
    <property type="molecule type" value="Genomic_DNA"/>
</dbReference>
<dbReference type="PANTHER" id="PTHR46577">
    <property type="entry name" value="HTH-TYPE TRANSCRIPTIONAL REGULATORY PROTEIN GABR"/>
    <property type="match status" value="1"/>
</dbReference>
<dbReference type="SUPFAM" id="SSF53383">
    <property type="entry name" value="PLP-dependent transferases"/>
    <property type="match status" value="1"/>
</dbReference>
<dbReference type="RefSeq" id="WP_027033411.1">
    <property type="nucleotide sequence ID" value="NZ_CP139858.1"/>
</dbReference>
<keyword evidence="3" id="KW-1185">Reference proteome</keyword>
<evidence type="ECO:0000259" key="1">
    <source>
        <dbReference type="Pfam" id="PF00155"/>
    </source>
</evidence>
<dbReference type="GeneID" id="66686112"/>
<dbReference type="PANTHER" id="PTHR46577:SF1">
    <property type="entry name" value="HTH-TYPE TRANSCRIPTIONAL REGULATORY PROTEIN GABR"/>
    <property type="match status" value="1"/>
</dbReference>
<dbReference type="Proteomes" id="UP001322481">
    <property type="component" value="Chromosome"/>
</dbReference>
<dbReference type="InterPro" id="IPR051446">
    <property type="entry name" value="HTH_trans_reg/aminotransferase"/>
</dbReference>
<gene>
    <name evidence="2" type="ORF">U0R22_001187</name>
</gene>
<dbReference type="InterPro" id="IPR015424">
    <property type="entry name" value="PyrdxlP-dep_Trfase"/>
</dbReference>
<dbReference type="CDD" id="cd00609">
    <property type="entry name" value="AAT_like"/>
    <property type="match status" value="1"/>
</dbReference>
<protein>
    <submittedName>
        <fullName evidence="2">PLP-dependent aminotransferase family protein</fullName>
    </submittedName>
</protein>
<dbReference type="InterPro" id="IPR004839">
    <property type="entry name" value="Aminotransferase_I/II_large"/>
</dbReference>
<proteinExistence type="predicted"/>
<reference evidence="2 3" key="1">
    <citation type="submission" date="2023-11" db="EMBL/GenBank/DDBJ databases">
        <authorList>
            <person name="Panchal A.K."/>
            <person name="Meaney J.S."/>
            <person name="Karas B.J."/>
            <person name="diCenzo G.C."/>
        </authorList>
    </citation>
    <scope>NUCLEOTIDE SEQUENCE [LARGE SCALE GENOMIC DNA]</scope>
    <source>
        <strain evidence="2 3">NZP2235</strain>
    </source>
</reference>
<name>A0ABZ0VJM2_9HYPH</name>
<sequence>MTLAKPLPWRCQAILWWTAFRAAGARIIAVPVDTQGIDVTQLENIAQQETAPKAIYVTPHHQYPTLGAGRRLKLLDIARKRGLVVIEDDYDHEYRFEGRPVLPLAARAHPEQPTVYVGSLSKLLTPAIRIGYITARPNILARIADRREAIDRQGDFPLEQALARLIGDGVLQRHPQGPTHLRVAA</sequence>
<feature type="domain" description="Aminotransferase class I/classII large" evidence="1">
    <location>
        <begin position="19"/>
        <end position="146"/>
    </location>
</feature>
<dbReference type="InterPro" id="IPR015421">
    <property type="entry name" value="PyrdxlP-dep_Trfase_major"/>
</dbReference>
<keyword evidence="2" id="KW-0808">Transferase</keyword>
<accession>A0ABZ0VJM2</accession>
<dbReference type="Pfam" id="PF00155">
    <property type="entry name" value="Aminotran_1_2"/>
    <property type="match status" value="1"/>
</dbReference>
<evidence type="ECO:0000313" key="3">
    <source>
        <dbReference type="Proteomes" id="UP001322481"/>
    </source>
</evidence>